<dbReference type="Pfam" id="PF00005">
    <property type="entry name" value="ABC_tran"/>
    <property type="match status" value="2"/>
</dbReference>
<dbReference type="InterPro" id="IPR017871">
    <property type="entry name" value="ABC_transporter-like_CS"/>
</dbReference>
<dbReference type="EMBL" id="PYEP01000001">
    <property type="protein sequence ID" value="PSN09565.1"/>
    <property type="molecule type" value="Genomic_DNA"/>
</dbReference>
<evidence type="ECO:0000313" key="4">
    <source>
        <dbReference type="EMBL" id="PSN09565.1"/>
    </source>
</evidence>
<reference evidence="4 5" key="1">
    <citation type="submission" date="2018-03" db="EMBL/GenBank/DDBJ databases">
        <title>Draft genome sequence of the first documented clinical Siccibacter turicensis isolate in Austria.</title>
        <authorList>
            <person name="Lepuschitz S."/>
            <person name="Pekard-Amenitsch S."/>
            <person name="Haunold R."/>
            <person name="Schill S."/>
            <person name="Mach R."/>
            <person name="Allerberger F."/>
            <person name="Ruppitsch W."/>
            <person name="Forsythe S.J."/>
        </authorList>
    </citation>
    <scope>NUCLEOTIDE SEQUENCE [LARGE SCALE GENOMIC DNA]</scope>
    <source>
        <strain evidence="4 5">6100069499-17</strain>
    </source>
</reference>
<dbReference type="RefSeq" id="WP_106876040.1">
    <property type="nucleotide sequence ID" value="NZ_DHYB01000003.1"/>
</dbReference>
<dbReference type="OrthoDB" id="9805029at2"/>
<dbReference type="CDD" id="cd03230">
    <property type="entry name" value="ABC_DR_subfamily_A"/>
    <property type="match status" value="2"/>
</dbReference>
<dbReference type="AlphaFoldDB" id="A0A2P8VPT0"/>
<dbReference type="SMART" id="SM00382">
    <property type="entry name" value="AAA"/>
    <property type="match status" value="2"/>
</dbReference>
<dbReference type="InterPro" id="IPR003439">
    <property type="entry name" value="ABC_transporter-like_ATP-bd"/>
</dbReference>
<sequence>MSSDGIIHLHGLAKRFPGMDKPAVAKLDAEIRAGGVTGLVGPDGAGKTTLIRMLAGLLRPDEGSARVIGLDPIADDTALHAVLGYMPQKFGLYEDLTVMENLTLFADLRSVTGEARAATFERLLAFTALGPFTDRLAGKLSGGMKQKLGLACTLVGTPKVLLLDEPGVGVDPISRRELWQMVHELAGDGMLILWSTSYLDEAEQCRTVLLMNEGELLFQGPPTELTQQMAGRSFLAASPTIGNRALLQRALKLPAVSDATIQGRSVRLILAKAAAPQQLTATAGLEDVTLRETAPRFEDAFIDLLGGAGTAESPLGDILHTVEGKADETVIEARQLTKKFGDFAATDQVNFAVTRGEIFGLLGPNGAGKSTTFKMMCGLLTPTEGKALVLDLDLKTSSGKARQHLGYMAQKFSLYGNLTVAQNLRFFSGVYGLRGKAQSEKIASMSEAFGLRAIAGQPTDSLPLGYKQRLALACALMHEPDILFLDEPTSGVDPLTRREFWLHINSMVEKGVTVMVTTHFMDEAEYCDRIGLVYHGKLIASGTPDDLKAQAAQGDDDDPTMEQAFITLIHQWDKEHAT</sequence>
<dbReference type="PANTHER" id="PTHR43038">
    <property type="entry name" value="ATP-BINDING CASSETTE, SUB-FAMILY H, MEMBER 1"/>
    <property type="match status" value="1"/>
</dbReference>
<keyword evidence="1" id="KW-0547">Nucleotide-binding</keyword>
<keyword evidence="2 4" id="KW-0067">ATP-binding</keyword>
<feature type="domain" description="ABC transporter" evidence="3">
    <location>
        <begin position="331"/>
        <end position="560"/>
    </location>
</feature>
<dbReference type="InterPro" id="IPR027417">
    <property type="entry name" value="P-loop_NTPase"/>
</dbReference>
<evidence type="ECO:0000256" key="1">
    <source>
        <dbReference type="ARBA" id="ARBA00022741"/>
    </source>
</evidence>
<dbReference type="Gene3D" id="3.40.50.300">
    <property type="entry name" value="P-loop containing nucleotide triphosphate hydrolases"/>
    <property type="match status" value="2"/>
</dbReference>
<dbReference type="PROSITE" id="PS50893">
    <property type="entry name" value="ABC_TRANSPORTER_2"/>
    <property type="match status" value="2"/>
</dbReference>
<dbReference type="SUPFAM" id="SSF52540">
    <property type="entry name" value="P-loop containing nucleoside triphosphate hydrolases"/>
    <property type="match status" value="2"/>
</dbReference>
<name>A0A2P8VPT0_9ENTR</name>
<keyword evidence="5" id="KW-1185">Reference proteome</keyword>
<dbReference type="InterPro" id="IPR003593">
    <property type="entry name" value="AAA+_ATPase"/>
</dbReference>
<protein>
    <submittedName>
        <fullName evidence="4">Multidrug ABC transporter ATP-binding protein</fullName>
    </submittedName>
</protein>
<evidence type="ECO:0000313" key="5">
    <source>
        <dbReference type="Proteomes" id="UP000240212"/>
    </source>
</evidence>
<evidence type="ECO:0000256" key="2">
    <source>
        <dbReference type="ARBA" id="ARBA00022840"/>
    </source>
</evidence>
<dbReference type="PANTHER" id="PTHR43038:SF3">
    <property type="entry name" value="ABC TRANSPORTER G FAMILY MEMBER 20 ISOFORM X1"/>
    <property type="match status" value="1"/>
</dbReference>
<proteinExistence type="predicted"/>
<feature type="domain" description="ABC transporter" evidence="3">
    <location>
        <begin position="7"/>
        <end position="238"/>
    </location>
</feature>
<dbReference type="GO" id="GO:0016887">
    <property type="term" value="F:ATP hydrolysis activity"/>
    <property type="evidence" value="ECO:0007669"/>
    <property type="project" value="InterPro"/>
</dbReference>
<organism evidence="4 5">
    <name type="scientific">Siccibacter turicensis</name>
    <dbReference type="NCBI Taxonomy" id="357233"/>
    <lineage>
        <taxon>Bacteria</taxon>
        <taxon>Pseudomonadati</taxon>
        <taxon>Pseudomonadota</taxon>
        <taxon>Gammaproteobacteria</taxon>
        <taxon>Enterobacterales</taxon>
        <taxon>Enterobacteriaceae</taxon>
        <taxon>Siccibacter</taxon>
    </lineage>
</organism>
<dbReference type="PROSITE" id="PS00211">
    <property type="entry name" value="ABC_TRANSPORTER_1"/>
    <property type="match status" value="1"/>
</dbReference>
<accession>A0A2P8VPT0</accession>
<dbReference type="STRING" id="1388748.GCA_000463155_01511"/>
<dbReference type="GO" id="GO:0005524">
    <property type="term" value="F:ATP binding"/>
    <property type="evidence" value="ECO:0007669"/>
    <property type="project" value="UniProtKB-KW"/>
</dbReference>
<dbReference type="Proteomes" id="UP000240212">
    <property type="component" value="Unassembled WGS sequence"/>
</dbReference>
<gene>
    <name evidence="4" type="ORF">C7G83_02140</name>
</gene>
<comment type="caution">
    <text evidence="4">The sequence shown here is derived from an EMBL/GenBank/DDBJ whole genome shotgun (WGS) entry which is preliminary data.</text>
</comment>
<evidence type="ECO:0000259" key="3">
    <source>
        <dbReference type="PROSITE" id="PS50893"/>
    </source>
</evidence>